<dbReference type="NCBIfam" id="NF006776">
    <property type="entry name" value="PRK09291.1"/>
    <property type="match status" value="1"/>
</dbReference>
<keyword evidence="2" id="KW-0560">Oxidoreductase</keyword>
<comment type="similarity">
    <text evidence="1">Belongs to the short-chain dehydrogenases/reductases (SDR) family.</text>
</comment>
<reference evidence="4" key="2">
    <citation type="submission" date="2020-04" db="EMBL/GenBank/DDBJ databases">
        <authorList>
            <person name="Tanveer F."/>
            <person name="Xie Y."/>
            <person name="Shinwari Z.K."/>
        </authorList>
    </citation>
    <scope>NUCLEOTIDE SEQUENCE</scope>
    <source>
        <strain evidence="4">MOSEL-ME25</strain>
    </source>
</reference>
<dbReference type="Pfam" id="PF00106">
    <property type="entry name" value="adh_short"/>
    <property type="match status" value="1"/>
</dbReference>
<evidence type="ECO:0000256" key="1">
    <source>
        <dbReference type="ARBA" id="ARBA00006484"/>
    </source>
</evidence>
<dbReference type="STRING" id="45670.SN16_06745"/>
<dbReference type="OrthoDB" id="9775296at2"/>
<organism evidence="3 5">
    <name type="scientific">Salinicoccus roseus</name>
    <dbReference type="NCBI Taxonomy" id="45670"/>
    <lineage>
        <taxon>Bacteria</taxon>
        <taxon>Bacillati</taxon>
        <taxon>Bacillota</taxon>
        <taxon>Bacilli</taxon>
        <taxon>Bacillales</taxon>
        <taxon>Staphylococcaceae</taxon>
        <taxon>Salinicoccus</taxon>
    </lineage>
</organism>
<dbReference type="SUPFAM" id="SSF51735">
    <property type="entry name" value="NAD(P)-binding Rossmann-fold domains"/>
    <property type="match status" value="1"/>
</dbReference>
<dbReference type="PROSITE" id="PS00061">
    <property type="entry name" value="ADH_SHORT"/>
    <property type="match status" value="1"/>
</dbReference>
<evidence type="ECO:0000313" key="6">
    <source>
        <dbReference type="Proteomes" id="UP000527860"/>
    </source>
</evidence>
<dbReference type="PANTHER" id="PTHR42901">
    <property type="entry name" value="ALCOHOL DEHYDROGENASE"/>
    <property type="match status" value="1"/>
</dbReference>
<gene>
    <name evidence="4" type="ORF">F7P68_0008105</name>
    <name evidence="3" type="ORF">SN16_06745</name>
</gene>
<dbReference type="Proteomes" id="UP000527860">
    <property type="component" value="Unassembled WGS sequence"/>
</dbReference>
<evidence type="ECO:0000256" key="2">
    <source>
        <dbReference type="ARBA" id="ARBA00023002"/>
    </source>
</evidence>
<dbReference type="PRINTS" id="PR00081">
    <property type="entry name" value="GDHRDH"/>
</dbReference>
<accession>A0A0C2E6B8</accession>
<dbReference type="EMBL" id="JABEVU030000001">
    <property type="protein sequence ID" value="MDB0580494.1"/>
    <property type="molecule type" value="Genomic_DNA"/>
</dbReference>
<dbReference type="GeneID" id="77845250"/>
<dbReference type="RefSeq" id="WP_040105853.1">
    <property type="nucleotide sequence ID" value="NZ_JABEVU030000001.1"/>
</dbReference>
<evidence type="ECO:0000313" key="4">
    <source>
        <dbReference type="EMBL" id="MDB0580494.1"/>
    </source>
</evidence>
<dbReference type="Gene3D" id="3.40.50.720">
    <property type="entry name" value="NAD(P)-binding Rossmann-like Domain"/>
    <property type="match status" value="1"/>
</dbReference>
<protein>
    <submittedName>
        <fullName evidence="4">SDR family oxidoreductase</fullName>
    </submittedName>
    <submittedName>
        <fullName evidence="3">Short-chain dehydrogenase</fullName>
    </submittedName>
</protein>
<reference evidence="3 5" key="1">
    <citation type="submission" date="2015-01" db="EMBL/GenBank/DDBJ databases">
        <title>Genome sequences of high lactate-tolerant strain Salinicoccus roseus W12 with industrial interest.</title>
        <authorList>
            <person name="Wang H."/>
            <person name="Yu B."/>
        </authorList>
    </citation>
    <scope>NUCLEOTIDE SEQUENCE [LARGE SCALE GENOMIC DNA]</scope>
    <source>
        <strain evidence="3 5">W12</strain>
    </source>
</reference>
<dbReference type="EMBL" id="JXII01000005">
    <property type="protein sequence ID" value="KIH70842.1"/>
    <property type="molecule type" value="Genomic_DNA"/>
</dbReference>
<comment type="caution">
    <text evidence="3">The sequence shown here is derived from an EMBL/GenBank/DDBJ whole genome shotgun (WGS) entry which is preliminary data.</text>
</comment>
<dbReference type="Proteomes" id="UP000031546">
    <property type="component" value="Unassembled WGS sequence"/>
</dbReference>
<evidence type="ECO:0000313" key="5">
    <source>
        <dbReference type="Proteomes" id="UP000031546"/>
    </source>
</evidence>
<dbReference type="GO" id="GO:0016491">
    <property type="term" value="F:oxidoreductase activity"/>
    <property type="evidence" value="ECO:0007669"/>
    <property type="project" value="UniProtKB-KW"/>
</dbReference>
<dbReference type="AlphaFoldDB" id="A0A0C2E6B8"/>
<name>A0A0C2E6B8_9STAP</name>
<dbReference type="PANTHER" id="PTHR42901:SF1">
    <property type="entry name" value="ALCOHOL DEHYDROGENASE"/>
    <property type="match status" value="1"/>
</dbReference>
<dbReference type="InterPro" id="IPR036291">
    <property type="entry name" value="NAD(P)-bd_dom_sf"/>
</dbReference>
<dbReference type="InterPro" id="IPR002347">
    <property type="entry name" value="SDR_fam"/>
</dbReference>
<sequence length="261" mass="29289">MAKTIMITGAGSGLGKGTALGLAKEGHKVIAAVEIHPQITGLKEAAEEAGVDLEIFKMDITNPDDRERMKRYDYDVFVANAAVNEGGPIWEVPMSALRQLFEVNVFSTLETARIAAEHFVEKRQGKIVFMSSMAGTMASAYKGLYASSKHAVEAIAKSLRQEMEAFNVQVATINPGPFDTGFNDRAVEEKWEWFDSEKHHTSVENLKESEQGLDQQHDPQMMIDKMVEVIPKDHHKFRTAYPEDTAENMRKEEQDNWDIEI</sequence>
<proteinExistence type="inferred from homology"/>
<dbReference type="InterPro" id="IPR020904">
    <property type="entry name" value="Sc_DH/Rdtase_CS"/>
</dbReference>
<evidence type="ECO:0000313" key="3">
    <source>
        <dbReference type="EMBL" id="KIH70842.1"/>
    </source>
</evidence>
<reference evidence="4" key="3">
    <citation type="submission" date="2022-12" db="EMBL/GenBank/DDBJ databases">
        <title>Genome analysis and biological profiling of marine Salinicoccus roseus MOSEL-ME25.</title>
        <authorList>
            <person name="Mirza F.T."/>
            <person name="Xie Y."/>
            <person name="Shinwari Z.K."/>
        </authorList>
    </citation>
    <scope>NUCLEOTIDE SEQUENCE</scope>
    <source>
        <strain evidence="4">MOSEL-ME25</strain>
    </source>
</reference>
<keyword evidence="6" id="KW-1185">Reference proteome</keyword>